<dbReference type="InterPro" id="IPR025405">
    <property type="entry name" value="DUF4131"/>
</dbReference>
<evidence type="ECO:0000259" key="7">
    <source>
        <dbReference type="SMART" id="SM00849"/>
    </source>
</evidence>
<dbReference type="PANTHER" id="PTHR30619">
    <property type="entry name" value="DNA INTERNALIZATION/COMPETENCE PROTEIN COMEC/REC2"/>
    <property type="match status" value="1"/>
</dbReference>
<proteinExistence type="predicted"/>
<dbReference type="Gene3D" id="3.60.15.10">
    <property type="entry name" value="Ribonuclease Z/Hydroxyacylglutathione hydrolase-like"/>
    <property type="match status" value="1"/>
</dbReference>
<protein>
    <submittedName>
        <fullName evidence="8">Competence protein ComEC</fullName>
    </submittedName>
</protein>
<keyword evidence="9" id="KW-1185">Reference proteome</keyword>
<feature type="transmembrane region" description="Helical" evidence="6">
    <location>
        <begin position="48"/>
        <end position="68"/>
    </location>
</feature>
<feature type="transmembrane region" description="Helical" evidence="6">
    <location>
        <begin position="238"/>
        <end position="258"/>
    </location>
</feature>
<evidence type="ECO:0000256" key="3">
    <source>
        <dbReference type="ARBA" id="ARBA00022692"/>
    </source>
</evidence>
<evidence type="ECO:0000313" key="8">
    <source>
        <dbReference type="EMBL" id="SCZ67756.1"/>
    </source>
</evidence>
<keyword evidence="3 6" id="KW-0812">Transmembrane</keyword>
<evidence type="ECO:0000256" key="5">
    <source>
        <dbReference type="ARBA" id="ARBA00023136"/>
    </source>
</evidence>
<comment type="subcellular location">
    <subcellularLocation>
        <location evidence="1">Cell membrane</location>
        <topology evidence="1">Multi-pass membrane protein</topology>
    </subcellularLocation>
</comment>
<evidence type="ECO:0000256" key="4">
    <source>
        <dbReference type="ARBA" id="ARBA00022989"/>
    </source>
</evidence>
<dbReference type="CDD" id="cd07731">
    <property type="entry name" value="ComA-like_MBL-fold"/>
    <property type="match status" value="1"/>
</dbReference>
<dbReference type="OrthoDB" id="9761531at2"/>
<dbReference type="STRING" id="415747.SAMN03097708_03196"/>
<dbReference type="Proteomes" id="UP000199648">
    <property type="component" value="Unassembled WGS sequence"/>
</dbReference>
<dbReference type="Pfam" id="PF00753">
    <property type="entry name" value="Lactamase_B"/>
    <property type="match status" value="1"/>
</dbReference>
<dbReference type="InterPro" id="IPR004477">
    <property type="entry name" value="ComEC_N"/>
</dbReference>
<sequence length="755" mass="81249">MPSGTIAFLLGVAALQLCAELPTLHWLLLAAGAPFVAHLFLRSRNYQTAIFAVSAGFLWAWFHAGAVLSNPLPESLEGEDLMVWGSVEDLPDRDGRRIRFLFRPDRLEAAGTPVVPPGRLRLSWYGRDHPEIIPGERWRLLIRLKRPRGLFNPGSFDYERWLFQNGIRATGYVRDSDQNRREAPGRGLDAWRDRISKAVGEALEHKPGTDLILALAVGDRREIAPERWQVLAATGTTHLMAISGLHIGFIAGLAYFLARLMWSRCASCCAHVAAPRAAAVLAGAAALAYAGLAGFSVPTQRALVMAAVALGAVATGRKITPGFGLSAALLAVLLIDPLAVLSIGFWLSFAAVAVILFGLHGRLRRVKGWGAWIRVQFLVGLGLFPLLIAAFDSASLISPLANLAAVPWVGFIVVPVTLAGALLLPLWETAGAGLLEVARLALEKPWPLLESLAGAEPVGSSVALWTLMPAAAGVFWMMAPRGIPARWLGVFGLLPMLLFRPSDLPHGMARLALLDVGQGLSAVVETAGHVLVYDTGPRFSASFDAGSAVVAPYLRTIGTERVDTLVLSHGDGDHVGGLPALKEALSIGRILQPDVEQGTQTCRTGETWNWDGVRFEVLHPDFRGGDSENNASCVLRVTAGGHRLLLPGDIETPGEERLLGNGVPLRAELIVAPHHGSSTSSSAAFVEAVQPEWVFFPAGAGNRWGFPAKTVLNRYRESGAKALTTGNSGPILVEMGGESLRVRSYREYARRYWHH</sequence>
<dbReference type="AlphaFoldDB" id="A0A1G5R1D5"/>
<dbReference type="SUPFAM" id="SSF56281">
    <property type="entry name" value="Metallo-hydrolase/oxidoreductase"/>
    <property type="match status" value="1"/>
</dbReference>
<dbReference type="SMART" id="SM00849">
    <property type="entry name" value="Lactamase_B"/>
    <property type="match status" value="1"/>
</dbReference>
<feature type="domain" description="Metallo-beta-lactamase" evidence="7">
    <location>
        <begin position="518"/>
        <end position="699"/>
    </location>
</feature>
<name>A0A1G5R1D5_9GAMM</name>
<dbReference type="InterPro" id="IPR001279">
    <property type="entry name" value="Metallo-B-lactamas"/>
</dbReference>
<dbReference type="NCBIfam" id="TIGR00361">
    <property type="entry name" value="ComEC_Rec2"/>
    <property type="match status" value="1"/>
</dbReference>
<dbReference type="NCBIfam" id="TIGR00360">
    <property type="entry name" value="ComEC_N-term"/>
    <property type="match status" value="1"/>
</dbReference>
<feature type="transmembrane region" description="Helical" evidence="6">
    <location>
        <begin position="270"/>
        <end position="292"/>
    </location>
</feature>
<dbReference type="GO" id="GO:0030420">
    <property type="term" value="P:establishment of competence for transformation"/>
    <property type="evidence" value="ECO:0007669"/>
    <property type="project" value="InterPro"/>
</dbReference>
<evidence type="ECO:0000256" key="2">
    <source>
        <dbReference type="ARBA" id="ARBA00022475"/>
    </source>
</evidence>
<evidence type="ECO:0000256" key="1">
    <source>
        <dbReference type="ARBA" id="ARBA00004651"/>
    </source>
</evidence>
<gene>
    <name evidence="8" type="ORF">SAMN03097708_03196</name>
</gene>
<dbReference type="InterPro" id="IPR052159">
    <property type="entry name" value="Competence_DNA_uptake"/>
</dbReference>
<dbReference type="PANTHER" id="PTHR30619:SF1">
    <property type="entry name" value="RECOMBINATION PROTEIN 2"/>
    <property type="match status" value="1"/>
</dbReference>
<feature type="transmembrane region" description="Helical" evidence="6">
    <location>
        <begin position="328"/>
        <end position="359"/>
    </location>
</feature>
<feature type="transmembrane region" description="Helical" evidence="6">
    <location>
        <begin position="458"/>
        <end position="479"/>
    </location>
</feature>
<dbReference type="InterPro" id="IPR035681">
    <property type="entry name" value="ComA-like_MBL"/>
</dbReference>
<feature type="transmembrane region" description="Helical" evidence="6">
    <location>
        <begin position="403"/>
        <end position="427"/>
    </location>
</feature>
<dbReference type="InterPro" id="IPR004797">
    <property type="entry name" value="Competence_ComEC/Rec2"/>
</dbReference>
<keyword evidence="2" id="KW-1003">Cell membrane</keyword>
<dbReference type="Pfam" id="PF13567">
    <property type="entry name" value="DUF4131"/>
    <property type="match status" value="1"/>
</dbReference>
<keyword evidence="4 6" id="KW-1133">Transmembrane helix</keyword>
<feature type="transmembrane region" description="Helical" evidence="6">
    <location>
        <begin position="298"/>
        <end position="316"/>
    </location>
</feature>
<accession>A0A1G5R1D5</accession>
<organism evidence="8 9">
    <name type="scientific">Thiohalomonas denitrificans</name>
    <dbReference type="NCBI Taxonomy" id="415747"/>
    <lineage>
        <taxon>Bacteria</taxon>
        <taxon>Pseudomonadati</taxon>
        <taxon>Pseudomonadota</taxon>
        <taxon>Gammaproteobacteria</taxon>
        <taxon>Thiohalomonadales</taxon>
        <taxon>Thiohalomonadaceae</taxon>
        <taxon>Thiohalomonas</taxon>
    </lineage>
</organism>
<keyword evidence="5 6" id="KW-0472">Membrane</keyword>
<dbReference type="RefSeq" id="WP_092999180.1">
    <property type="nucleotide sequence ID" value="NZ_FMWD01000016.1"/>
</dbReference>
<reference evidence="8 9" key="1">
    <citation type="submission" date="2016-10" db="EMBL/GenBank/DDBJ databases">
        <authorList>
            <person name="de Groot N.N."/>
        </authorList>
    </citation>
    <scope>NUCLEOTIDE SEQUENCE [LARGE SCALE GENOMIC DNA]</scope>
    <source>
        <strain evidence="8 9">HLD2</strain>
    </source>
</reference>
<evidence type="ECO:0000256" key="6">
    <source>
        <dbReference type="SAM" id="Phobius"/>
    </source>
</evidence>
<dbReference type="Pfam" id="PF03772">
    <property type="entry name" value="Competence"/>
    <property type="match status" value="1"/>
</dbReference>
<dbReference type="InterPro" id="IPR036866">
    <property type="entry name" value="RibonucZ/Hydroxyglut_hydro"/>
</dbReference>
<evidence type="ECO:0000313" key="9">
    <source>
        <dbReference type="Proteomes" id="UP000199648"/>
    </source>
</evidence>
<dbReference type="EMBL" id="FMWD01000016">
    <property type="protein sequence ID" value="SCZ67756.1"/>
    <property type="molecule type" value="Genomic_DNA"/>
</dbReference>
<dbReference type="GO" id="GO:0005886">
    <property type="term" value="C:plasma membrane"/>
    <property type="evidence" value="ECO:0007669"/>
    <property type="project" value="UniProtKB-SubCell"/>
</dbReference>
<feature type="transmembrane region" description="Helical" evidence="6">
    <location>
        <begin position="371"/>
        <end position="391"/>
    </location>
</feature>